<proteinExistence type="predicted"/>
<organism evidence="1 2">
    <name type="scientific">Clunio marinus</name>
    <dbReference type="NCBI Taxonomy" id="568069"/>
    <lineage>
        <taxon>Eukaryota</taxon>
        <taxon>Metazoa</taxon>
        <taxon>Ecdysozoa</taxon>
        <taxon>Arthropoda</taxon>
        <taxon>Hexapoda</taxon>
        <taxon>Insecta</taxon>
        <taxon>Pterygota</taxon>
        <taxon>Neoptera</taxon>
        <taxon>Endopterygota</taxon>
        <taxon>Diptera</taxon>
        <taxon>Nematocera</taxon>
        <taxon>Chironomoidea</taxon>
        <taxon>Chironomidae</taxon>
        <taxon>Clunio</taxon>
    </lineage>
</organism>
<dbReference type="EMBL" id="CVRI01000067">
    <property type="protein sequence ID" value="CRL06721.1"/>
    <property type="molecule type" value="Genomic_DNA"/>
</dbReference>
<accession>A0A1J1J753</accession>
<sequence>MFITQMEYRINNLKRNVSQKSTINVKFLLTLFQGAFETHHSIEVPTQEYLFTTKGIERSKSDGLHLS</sequence>
<evidence type="ECO:0000313" key="2">
    <source>
        <dbReference type="Proteomes" id="UP000183832"/>
    </source>
</evidence>
<protein>
    <submittedName>
        <fullName evidence="1">CLUMA_CG019907, isoform A</fullName>
    </submittedName>
</protein>
<evidence type="ECO:0000313" key="1">
    <source>
        <dbReference type="EMBL" id="CRL06721.1"/>
    </source>
</evidence>
<name>A0A1J1J753_9DIPT</name>
<dbReference type="Proteomes" id="UP000183832">
    <property type="component" value="Unassembled WGS sequence"/>
</dbReference>
<reference evidence="1 2" key="1">
    <citation type="submission" date="2015-04" db="EMBL/GenBank/DDBJ databases">
        <authorList>
            <person name="Syromyatnikov M.Y."/>
            <person name="Popov V.N."/>
        </authorList>
    </citation>
    <scope>NUCLEOTIDE SEQUENCE [LARGE SCALE GENOMIC DNA]</scope>
</reference>
<keyword evidence="2" id="KW-1185">Reference proteome</keyword>
<dbReference type="AlphaFoldDB" id="A0A1J1J753"/>
<gene>
    <name evidence="1" type="ORF">CLUMA_CG019907</name>
</gene>